<dbReference type="InterPro" id="IPR023214">
    <property type="entry name" value="HAD_sf"/>
</dbReference>
<dbReference type="GO" id="GO:0043682">
    <property type="term" value="F:P-type divalent copper transporter activity"/>
    <property type="evidence" value="ECO:0007669"/>
    <property type="project" value="TreeGrafter"/>
</dbReference>
<gene>
    <name evidence="2" type="ORF">Prudu_1446S001200</name>
</gene>
<dbReference type="EMBL" id="AP021783">
    <property type="protein sequence ID" value="BBN70206.1"/>
    <property type="molecule type" value="Genomic_DNA"/>
</dbReference>
<dbReference type="GO" id="GO:0005507">
    <property type="term" value="F:copper ion binding"/>
    <property type="evidence" value="ECO:0007669"/>
    <property type="project" value="TreeGrafter"/>
</dbReference>
<protein>
    <submittedName>
        <fullName evidence="2">Copper-transporting ATPase RAN1</fullName>
    </submittedName>
</protein>
<dbReference type="InterPro" id="IPR023299">
    <property type="entry name" value="ATPase_P-typ_cyto_dom_N"/>
</dbReference>
<dbReference type="GO" id="GO:0000166">
    <property type="term" value="F:nucleotide binding"/>
    <property type="evidence" value="ECO:0007669"/>
    <property type="project" value="InterPro"/>
</dbReference>
<dbReference type="Gene3D" id="3.40.50.1000">
    <property type="entry name" value="HAD superfamily/HAD-like"/>
    <property type="match status" value="1"/>
</dbReference>
<dbReference type="InterPro" id="IPR036412">
    <property type="entry name" value="HAD-like_sf"/>
</dbReference>
<dbReference type="Pfam" id="PF00702">
    <property type="entry name" value="Hydrolase"/>
    <property type="match status" value="2"/>
</dbReference>
<dbReference type="GO" id="GO:0055070">
    <property type="term" value="P:copper ion homeostasis"/>
    <property type="evidence" value="ECO:0007669"/>
    <property type="project" value="TreeGrafter"/>
</dbReference>
<sequence>MGIVDGTFLEEPGSGAVATIENKKVSIGTLDWVQRHGVDENPFQEVEAHKSQSVVYVGIDSTLAGLIYFEDQIREDAGQVVKSLSKQGINVYMLSGDKRNNAEYVASVVGIPKEKQDSNKENCQKDFHTDAFRSDKITEDSSLVFKFMVGRGNKVRFWEDCWVREIPLYSRFPRLFSYMKKKLRTVVESTQVISGVKPREKKKFIMELQKDQNIVAMVGDGINDAAALASSHVGIAMGGGVGAASEVSSIVLLGNRLSQKWIL</sequence>
<dbReference type="PANTHER" id="PTHR43520">
    <property type="entry name" value="ATP7, ISOFORM B"/>
    <property type="match status" value="1"/>
</dbReference>
<evidence type="ECO:0000256" key="1">
    <source>
        <dbReference type="ARBA" id="ARBA00022967"/>
    </source>
</evidence>
<dbReference type="GO" id="GO:0016020">
    <property type="term" value="C:membrane"/>
    <property type="evidence" value="ECO:0007669"/>
    <property type="project" value="TreeGrafter"/>
</dbReference>
<dbReference type="Gene3D" id="3.40.1110.10">
    <property type="entry name" value="Calcium-transporting ATPase, cytoplasmic domain N"/>
    <property type="match status" value="1"/>
</dbReference>
<keyword evidence="1" id="KW-1278">Translocase</keyword>
<evidence type="ECO:0000313" key="2">
    <source>
        <dbReference type="EMBL" id="BBN70206.1"/>
    </source>
</evidence>
<dbReference type="AlphaFoldDB" id="A0A5H2Y8Y3"/>
<dbReference type="PRINTS" id="PR00119">
    <property type="entry name" value="CATATPASE"/>
</dbReference>
<dbReference type="SUPFAM" id="SSF81660">
    <property type="entry name" value="Metal cation-transporting ATPase, ATP-binding domain N"/>
    <property type="match status" value="1"/>
</dbReference>
<dbReference type="SUPFAM" id="SSF56784">
    <property type="entry name" value="HAD-like"/>
    <property type="match status" value="1"/>
</dbReference>
<name>A0A5H2Y8Y3_PRUDU</name>
<dbReference type="PANTHER" id="PTHR43520:SF22">
    <property type="entry name" value="COPPER-TRANSPORTING ATPASE PAA1, CHLOROPLASTIC"/>
    <property type="match status" value="1"/>
</dbReference>
<proteinExistence type="predicted"/>
<accession>A0A5H2Y8Y3</accession>
<reference evidence="2" key="1">
    <citation type="journal article" date="2019" name="Science">
        <title>Mutation of a bHLH transcription factor allowed almond domestication.</title>
        <authorList>
            <person name="Sanchez-Perez R."/>
            <person name="Pavan S."/>
            <person name="Mazzeo R."/>
            <person name="Moldovan C."/>
            <person name="Aiese Cigliano R."/>
            <person name="Del Cueto J."/>
            <person name="Ricciardi F."/>
            <person name="Lotti C."/>
            <person name="Ricciardi L."/>
            <person name="Dicenta F."/>
            <person name="Lopez-Marques R.L."/>
            <person name="Lindberg Moller B."/>
        </authorList>
    </citation>
    <scope>NUCLEOTIDE SEQUENCE</scope>
</reference>
<organism evidence="2">
    <name type="scientific">Prunus dulcis</name>
    <name type="common">Almond</name>
    <name type="synonym">Amygdalus dulcis</name>
    <dbReference type="NCBI Taxonomy" id="3755"/>
    <lineage>
        <taxon>Eukaryota</taxon>
        <taxon>Viridiplantae</taxon>
        <taxon>Streptophyta</taxon>
        <taxon>Embryophyta</taxon>
        <taxon>Tracheophyta</taxon>
        <taxon>Spermatophyta</taxon>
        <taxon>Magnoliopsida</taxon>
        <taxon>eudicotyledons</taxon>
        <taxon>Gunneridae</taxon>
        <taxon>Pentapetalae</taxon>
        <taxon>rosids</taxon>
        <taxon>fabids</taxon>
        <taxon>Rosales</taxon>
        <taxon>Rosaceae</taxon>
        <taxon>Amygdaloideae</taxon>
        <taxon>Amygdaleae</taxon>
        <taxon>Prunus</taxon>
    </lineage>
</organism>